<evidence type="ECO:0000313" key="2">
    <source>
        <dbReference type="Proteomes" id="UP000224080"/>
    </source>
</evidence>
<dbReference type="AlphaFoldDB" id="A0A2B7WZX9"/>
<name>A0A2B7WZX9_9EURO</name>
<reference evidence="1 2" key="1">
    <citation type="submission" date="2017-10" db="EMBL/GenBank/DDBJ databases">
        <title>Comparative genomics in systemic dimorphic fungi from Ajellomycetaceae.</title>
        <authorList>
            <person name="Munoz J.F."/>
            <person name="Mcewen J.G."/>
            <person name="Clay O.K."/>
            <person name="Cuomo C.A."/>
        </authorList>
    </citation>
    <scope>NUCLEOTIDE SEQUENCE [LARGE SCALE GENOMIC DNA]</scope>
    <source>
        <strain evidence="1 2">UAMH130</strain>
    </source>
</reference>
<dbReference type="Proteomes" id="UP000224080">
    <property type="component" value="Unassembled WGS sequence"/>
</dbReference>
<protein>
    <recommendedName>
        <fullName evidence="3">F-box domain-containing protein</fullName>
    </recommendedName>
</protein>
<evidence type="ECO:0008006" key="3">
    <source>
        <dbReference type="Google" id="ProtNLM"/>
    </source>
</evidence>
<keyword evidence="2" id="KW-1185">Reference proteome</keyword>
<dbReference type="EMBL" id="PDNC01000065">
    <property type="protein sequence ID" value="PGH01978.1"/>
    <property type="molecule type" value="Genomic_DNA"/>
</dbReference>
<sequence length="617" mass="71754">MLLELPPEIFNLVISEINHLRTLKDLSQVSKALHRHLLPFLYRDFKISVKDSNDLTQLHIPPFVKTYFKEDGTRDIVNCLSFVRNVEISPTISLQGHSCFENLIPHLFVRNVPSNQMEAEEHNNTVELIGKKALSVLLYIPKDSLQSFSWKLGFCEPPELLGPSGYLSQYQRRITSLSLFDDADCKLFPKSLTFTHFKHLRHLSWKGRVSEYHYLPALDANSDSLVSLELVFTNPSPFALLRDLSGPCTGYSHSRFAVTYLPKLRSLSLNNAWLQWDYLDLADAPFLEQLDSLKLLHCKRTLSFFERVMQLNRTIRLKSFELAVNDSDDGAIRPLHRGVIEDFLMSFEGLEELYLWDLIYQHNCEPSLVNGILHHKSTLRRLVHHWRGFVTLPSINFWFCEYPLPWHDCADLVFQNISLECFGFTLMPSVLKQKLEPYAANQRLKLLHLRVSWKATRELLINLFESRTRQPTRIMLDLPTEKRDHRDALCEEFTDIHNYLRVRCLLAFLQWAFGPTGLPNLKIFVVGELYGGSRPHIPFCRRPRDAPWPDASPQPPIMKRYKTFRIMTKADSYLWDEIEGARDMIGACADEWWGDFSPSANRFASRPRFPQGTTYRP</sequence>
<gene>
    <name evidence="1" type="ORF">GX51_04910</name>
</gene>
<dbReference type="OrthoDB" id="1720422at2759"/>
<organism evidence="1 2">
    <name type="scientific">Blastomyces parvus</name>
    <dbReference type="NCBI Taxonomy" id="2060905"/>
    <lineage>
        <taxon>Eukaryota</taxon>
        <taxon>Fungi</taxon>
        <taxon>Dikarya</taxon>
        <taxon>Ascomycota</taxon>
        <taxon>Pezizomycotina</taxon>
        <taxon>Eurotiomycetes</taxon>
        <taxon>Eurotiomycetidae</taxon>
        <taxon>Onygenales</taxon>
        <taxon>Ajellomycetaceae</taxon>
        <taxon>Blastomyces</taxon>
    </lineage>
</organism>
<comment type="caution">
    <text evidence="1">The sequence shown here is derived from an EMBL/GenBank/DDBJ whole genome shotgun (WGS) entry which is preliminary data.</text>
</comment>
<evidence type="ECO:0000313" key="1">
    <source>
        <dbReference type="EMBL" id="PGH01978.1"/>
    </source>
</evidence>
<proteinExistence type="predicted"/>
<accession>A0A2B7WZX9</accession>